<evidence type="ECO:0000313" key="13">
    <source>
        <dbReference type="Proteomes" id="UP001258017"/>
    </source>
</evidence>
<evidence type="ECO:0000313" key="12">
    <source>
        <dbReference type="EMBL" id="KAK2575087.1"/>
    </source>
</evidence>
<evidence type="ECO:0000259" key="10">
    <source>
        <dbReference type="PROSITE" id="PS51509"/>
    </source>
</evidence>
<accession>A0AAD9VIN4</accession>
<dbReference type="SUPFAM" id="SSF55931">
    <property type="entry name" value="Glutamine synthetase/guanido kinase"/>
    <property type="match status" value="1"/>
</dbReference>
<dbReference type="AlphaFoldDB" id="A0AAD9VIN4"/>
<protein>
    <recommendedName>
        <fullName evidence="2">arginine kinase</fullName>
        <ecNumber evidence="2">2.7.3.3</ecNumber>
    </recommendedName>
</protein>
<feature type="binding site" evidence="8">
    <location>
        <begin position="366"/>
        <end position="370"/>
    </location>
    <ligand>
        <name>ATP</name>
        <dbReference type="ChEBI" id="CHEBI:30616"/>
    </ligand>
</feature>
<evidence type="ECO:0000259" key="11">
    <source>
        <dbReference type="PROSITE" id="PS51510"/>
    </source>
</evidence>
<keyword evidence="6 8" id="KW-0067">ATP-binding</keyword>
<evidence type="ECO:0000256" key="8">
    <source>
        <dbReference type="PROSITE-ProRule" id="PRU00843"/>
    </source>
</evidence>
<dbReference type="InterPro" id="IPR022414">
    <property type="entry name" value="ATP-guanido_PTrfase_cat"/>
</dbReference>
<dbReference type="EMBL" id="JAIFRP010004521">
    <property type="protein sequence ID" value="KAK2575087.1"/>
    <property type="molecule type" value="Genomic_DNA"/>
</dbReference>
<feature type="binding site" evidence="8">
    <location>
        <begin position="190"/>
        <end position="194"/>
    </location>
    <ligand>
        <name>ATP</name>
        <dbReference type="ChEBI" id="CHEBI:30616"/>
    </ligand>
</feature>
<dbReference type="SUPFAM" id="SSF48034">
    <property type="entry name" value="Guanido kinase N-terminal domain"/>
    <property type="match status" value="1"/>
</dbReference>
<proteinExistence type="inferred from homology"/>
<keyword evidence="13" id="KW-1185">Reference proteome</keyword>
<keyword evidence="5 8" id="KW-0418">Kinase</keyword>
<dbReference type="GO" id="GO:0004054">
    <property type="term" value="F:arginine kinase activity"/>
    <property type="evidence" value="ECO:0007669"/>
    <property type="project" value="UniProtKB-EC"/>
</dbReference>
<dbReference type="EC" id="2.7.3.3" evidence="2"/>
<dbReference type="PROSITE" id="PS51510">
    <property type="entry name" value="PHOSPHAGEN_KINASE_C"/>
    <property type="match status" value="1"/>
</dbReference>
<name>A0AAD9VIN4_9HYME</name>
<organism evidence="12 13">
    <name type="scientific">Odynerus spinipes</name>
    <dbReference type="NCBI Taxonomy" id="1348599"/>
    <lineage>
        <taxon>Eukaryota</taxon>
        <taxon>Metazoa</taxon>
        <taxon>Ecdysozoa</taxon>
        <taxon>Arthropoda</taxon>
        <taxon>Hexapoda</taxon>
        <taxon>Insecta</taxon>
        <taxon>Pterygota</taxon>
        <taxon>Neoptera</taxon>
        <taxon>Endopterygota</taxon>
        <taxon>Hymenoptera</taxon>
        <taxon>Apocrita</taxon>
        <taxon>Aculeata</taxon>
        <taxon>Vespoidea</taxon>
        <taxon>Vespidae</taxon>
        <taxon>Eumeninae</taxon>
        <taxon>Odynerus</taxon>
    </lineage>
</organism>
<evidence type="ECO:0000256" key="4">
    <source>
        <dbReference type="ARBA" id="ARBA00022741"/>
    </source>
</evidence>
<evidence type="ECO:0000256" key="5">
    <source>
        <dbReference type="ARBA" id="ARBA00022777"/>
    </source>
</evidence>
<dbReference type="InterPro" id="IPR000749">
    <property type="entry name" value="ATP-guanido_PTrfase"/>
</dbReference>
<dbReference type="GO" id="GO:0005615">
    <property type="term" value="C:extracellular space"/>
    <property type="evidence" value="ECO:0007669"/>
    <property type="project" value="TreeGrafter"/>
</dbReference>
<dbReference type="Proteomes" id="UP001258017">
    <property type="component" value="Unassembled WGS sequence"/>
</dbReference>
<gene>
    <name evidence="12" type="ORF">KPH14_008817</name>
</gene>
<dbReference type="InterPro" id="IPR036802">
    <property type="entry name" value="ATP-guanido_PTrfase_N_sf"/>
</dbReference>
<dbReference type="PROSITE" id="PS51509">
    <property type="entry name" value="PHOSPHAGEN_KINASE_N"/>
    <property type="match status" value="1"/>
</dbReference>
<feature type="region of interest" description="Disordered" evidence="9">
    <location>
        <begin position="1"/>
        <end position="21"/>
    </location>
</feature>
<comment type="caution">
    <text evidence="12">The sequence shown here is derived from an EMBL/GenBank/DDBJ whole genome shotgun (WGS) entry which is preliminary data.</text>
</comment>
<dbReference type="GO" id="GO:0004111">
    <property type="term" value="F:creatine kinase activity"/>
    <property type="evidence" value="ECO:0007669"/>
    <property type="project" value="InterPro"/>
</dbReference>
<feature type="domain" description="Phosphagen kinase N-terminal" evidence="10">
    <location>
        <begin position="33"/>
        <end position="141"/>
    </location>
</feature>
<feature type="binding site" evidence="8">
    <location>
        <begin position="390"/>
        <end position="395"/>
    </location>
    <ligand>
        <name>ATP</name>
        <dbReference type="ChEBI" id="CHEBI:30616"/>
    </ligand>
</feature>
<keyword evidence="4 8" id="KW-0547">Nucleotide-binding</keyword>
<dbReference type="PANTHER" id="PTHR11547">
    <property type="entry name" value="ARGININE OR CREATINE KINASE"/>
    <property type="match status" value="1"/>
</dbReference>
<dbReference type="Pfam" id="PF02807">
    <property type="entry name" value="ATP-gua_PtransN"/>
    <property type="match status" value="1"/>
</dbReference>
<dbReference type="Gene3D" id="3.30.590.10">
    <property type="entry name" value="Glutamine synthetase/guanido kinase, catalytic domain"/>
    <property type="match status" value="1"/>
</dbReference>
<evidence type="ECO:0000256" key="2">
    <source>
        <dbReference type="ARBA" id="ARBA00012230"/>
    </source>
</evidence>
<reference evidence="12" key="1">
    <citation type="submission" date="2021-08" db="EMBL/GenBank/DDBJ databases">
        <authorList>
            <person name="Misof B."/>
            <person name="Oliver O."/>
            <person name="Podsiadlowski L."/>
            <person name="Donath A."/>
            <person name="Peters R."/>
            <person name="Mayer C."/>
            <person name="Rust J."/>
            <person name="Gunkel S."/>
            <person name="Lesny P."/>
            <person name="Martin S."/>
            <person name="Oeyen J.P."/>
            <person name="Petersen M."/>
            <person name="Panagiotis P."/>
            <person name="Wilbrandt J."/>
            <person name="Tanja T."/>
        </authorList>
    </citation>
    <scope>NUCLEOTIDE SEQUENCE</scope>
    <source>
        <strain evidence="12">GBR_01_08_01A</strain>
        <tissue evidence="12">Thorax + abdomen</tissue>
    </source>
</reference>
<dbReference type="PANTHER" id="PTHR11547:SF15">
    <property type="entry name" value="ARGININE KINASE"/>
    <property type="match status" value="1"/>
</dbReference>
<comment type="caution">
    <text evidence="8">Lacks conserved residue(s) required for the propagation of feature annotation.</text>
</comment>
<evidence type="ECO:0000256" key="9">
    <source>
        <dbReference type="SAM" id="MobiDB-lite"/>
    </source>
</evidence>
<evidence type="ECO:0000256" key="6">
    <source>
        <dbReference type="ARBA" id="ARBA00022840"/>
    </source>
</evidence>
<keyword evidence="3 8" id="KW-0808">Transferase</keyword>
<feature type="binding site" evidence="8">
    <location>
        <position position="312"/>
    </location>
    <ligand>
        <name>ATP</name>
        <dbReference type="ChEBI" id="CHEBI:30616"/>
    </ligand>
</feature>
<comment type="similarity">
    <text evidence="1 7">Belongs to the ATP:guanido phosphotransferase family.</text>
</comment>
<feature type="domain" description="Phosphagen kinase C-terminal" evidence="11">
    <location>
        <begin position="187"/>
        <end position="436"/>
    </location>
</feature>
<dbReference type="Pfam" id="PF00217">
    <property type="entry name" value="ATP-gua_Ptrans"/>
    <property type="match status" value="1"/>
</dbReference>
<dbReference type="Gene3D" id="1.10.135.10">
    <property type="entry name" value="ATP:guanido phosphotransferase, N-terminal domain"/>
    <property type="match status" value="1"/>
</dbReference>
<reference evidence="12" key="2">
    <citation type="journal article" date="2023" name="Commun. Biol.">
        <title>Intrasexual cuticular hydrocarbon dimorphism in a wasp sheds light on hydrocarbon biosynthesis genes in Hymenoptera.</title>
        <authorList>
            <person name="Moris V.C."/>
            <person name="Podsiadlowski L."/>
            <person name="Martin S."/>
            <person name="Oeyen J.P."/>
            <person name="Donath A."/>
            <person name="Petersen M."/>
            <person name="Wilbrandt J."/>
            <person name="Misof B."/>
            <person name="Liedtke D."/>
            <person name="Thamm M."/>
            <person name="Scheiner R."/>
            <person name="Schmitt T."/>
            <person name="Niehuis O."/>
        </authorList>
    </citation>
    <scope>NUCLEOTIDE SEQUENCE</scope>
    <source>
        <strain evidence="12">GBR_01_08_01A</strain>
    </source>
</reference>
<sequence>MDEKKTVPGGDKYSARRDMSEPETLATLERCFRLLAGARRNSAARTPSNPGTLLGRCLKRPIFDRIKHRVTRMDHNLFDVIWPAFKKYGNPTTNSKTSGSGHSFVMSIEDTADNEIVVAPDYESYVVFAELFDPIIRELHCLTASGDLPDHPPTRFFDIDESLDDRDLDKMAVSALDNYDLDPASKYVQASTIECCRNLEDYTLPLTLTVNQLEDVERVLTSEFMSPEISTIMAEGSSEDEAGNYLTLSELLDQPSPLRAQLAAAGLLLPITEFAIHDARRLHGKHWTYGRGVYVAAAGDLAAWVNVQDHLRVISRTTDNKPGLIGRAYVRLAKVMRLLDQRLQFRKDVKLGFLSSRPYAIGNTLKFTVIVKFPELSKERDHLKHLCVVRGLSVSDTPRKDTFKIANQQCLSISEIQTLQDFLRAVSNILVLEKELTLNNSLRIASMIAGIFRKKPNSKGLRS</sequence>
<dbReference type="GO" id="GO:0005524">
    <property type="term" value="F:ATP binding"/>
    <property type="evidence" value="ECO:0007669"/>
    <property type="project" value="UniProtKB-UniRule"/>
</dbReference>
<dbReference type="InterPro" id="IPR014746">
    <property type="entry name" value="Gln_synth/guanido_kin_cat_dom"/>
</dbReference>
<evidence type="ECO:0000256" key="1">
    <source>
        <dbReference type="ARBA" id="ARBA00006798"/>
    </source>
</evidence>
<dbReference type="GO" id="GO:0046314">
    <property type="term" value="P:phosphocreatine biosynthetic process"/>
    <property type="evidence" value="ECO:0007669"/>
    <property type="project" value="InterPro"/>
</dbReference>
<evidence type="ECO:0000256" key="3">
    <source>
        <dbReference type="ARBA" id="ARBA00022679"/>
    </source>
</evidence>
<evidence type="ECO:0000256" key="7">
    <source>
        <dbReference type="PROSITE-ProRule" id="PRU00842"/>
    </source>
</evidence>
<dbReference type="InterPro" id="IPR022413">
    <property type="entry name" value="ATP-guanido_PTrfase_N"/>
</dbReference>